<dbReference type="InterPro" id="IPR001647">
    <property type="entry name" value="HTH_TetR"/>
</dbReference>
<keyword evidence="7" id="KW-1185">Reference proteome</keyword>
<dbReference type="PANTHER" id="PTHR47506">
    <property type="entry name" value="TRANSCRIPTIONAL REGULATORY PROTEIN"/>
    <property type="match status" value="1"/>
</dbReference>
<keyword evidence="2 4" id="KW-0238">DNA-binding</keyword>
<sequence>MNTKDKILDFGMTLIQAKGVNGFSFADIAAGVAIQKASIYYYFSGKQALVKAVLDRYSDNFFTALAADHSQDLSGRLTHYVSLYRANLIEGKICLCSDLAMDVNNLDANINAEVGAFFQRNLDWLEQQLGDFHSQVTAAEFFACVQGGQLVSRNQQDVAYFDTVMASCLQRALGVKQP</sequence>
<dbReference type="GO" id="GO:0003677">
    <property type="term" value="F:DNA binding"/>
    <property type="evidence" value="ECO:0007669"/>
    <property type="project" value="UniProtKB-UniRule"/>
</dbReference>
<evidence type="ECO:0000256" key="2">
    <source>
        <dbReference type="ARBA" id="ARBA00023125"/>
    </source>
</evidence>
<dbReference type="PROSITE" id="PS50977">
    <property type="entry name" value="HTH_TETR_2"/>
    <property type="match status" value="1"/>
</dbReference>
<organism evidence="6 7">
    <name type="scientific">Levilactobacillus acidifarinae DSM 19394 = JCM 15949</name>
    <dbReference type="NCBI Taxonomy" id="1423715"/>
    <lineage>
        <taxon>Bacteria</taxon>
        <taxon>Bacillati</taxon>
        <taxon>Bacillota</taxon>
        <taxon>Bacilli</taxon>
        <taxon>Lactobacillales</taxon>
        <taxon>Lactobacillaceae</taxon>
        <taxon>Levilactobacillus</taxon>
    </lineage>
</organism>
<feature type="DNA-binding region" description="H-T-H motif" evidence="4">
    <location>
        <begin position="24"/>
        <end position="43"/>
    </location>
</feature>
<evidence type="ECO:0000256" key="4">
    <source>
        <dbReference type="PROSITE-ProRule" id="PRU00335"/>
    </source>
</evidence>
<accession>A0A0R1LRS6</accession>
<gene>
    <name evidence="6" type="ORF">FD25_GL002155</name>
</gene>
<dbReference type="PATRIC" id="fig|1423715.3.peg.2225"/>
<evidence type="ECO:0000259" key="5">
    <source>
        <dbReference type="PROSITE" id="PS50977"/>
    </source>
</evidence>
<keyword evidence="3" id="KW-0804">Transcription</keyword>
<dbReference type="SUPFAM" id="SSF48498">
    <property type="entry name" value="Tetracyclin repressor-like, C-terminal domain"/>
    <property type="match status" value="1"/>
</dbReference>
<comment type="caution">
    <text evidence="6">The sequence shown here is derived from an EMBL/GenBank/DDBJ whole genome shotgun (WGS) entry which is preliminary data.</text>
</comment>
<dbReference type="EMBL" id="AZDV01000023">
    <property type="protein sequence ID" value="KRK94970.1"/>
    <property type="molecule type" value="Genomic_DNA"/>
</dbReference>
<dbReference type="AlphaFoldDB" id="A0A0R1LRS6"/>
<dbReference type="InterPro" id="IPR036271">
    <property type="entry name" value="Tet_transcr_reg_TetR-rel_C_sf"/>
</dbReference>
<evidence type="ECO:0000313" key="6">
    <source>
        <dbReference type="EMBL" id="KRK94970.1"/>
    </source>
</evidence>
<evidence type="ECO:0000256" key="1">
    <source>
        <dbReference type="ARBA" id="ARBA00023015"/>
    </source>
</evidence>
<dbReference type="Gene3D" id="1.10.357.10">
    <property type="entry name" value="Tetracycline Repressor, domain 2"/>
    <property type="match status" value="1"/>
</dbReference>
<feature type="domain" description="HTH tetR-type" evidence="5">
    <location>
        <begin position="1"/>
        <end position="61"/>
    </location>
</feature>
<dbReference type="PANTHER" id="PTHR47506:SF6">
    <property type="entry name" value="HTH-TYPE TRANSCRIPTIONAL REPRESSOR NEMR"/>
    <property type="match status" value="1"/>
</dbReference>
<evidence type="ECO:0000313" key="7">
    <source>
        <dbReference type="Proteomes" id="UP000051955"/>
    </source>
</evidence>
<protein>
    <submittedName>
        <fullName evidence="6">Transcriptional regulator</fullName>
    </submittedName>
</protein>
<dbReference type="Pfam" id="PF00440">
    <property type="entry name" value="TetR_N"/>
    <property type="match status" value="1"/>
</dbReference>
<reference evidence="6 7" key="1">
    <citation type="journal article" date="2015" name="Genome Announc.">
        <title>Expanding the biotechnology potential of lactobacilli through comparative genomics of 213 strains and associated genera.</title>
        <authorList>
            <person name="Sun Z."/>
            <person name="Harris H.M."/>
            <person name="McCann A."/>
            <person name="Guo C."/>
            <person name="Argimon S."/>
            <person name="Zhang W."/>
            <person name="Yang X."/>
            <person name="Jeffery I.B."/>
            <person name="Cooney J.C."/>
            <person name="Kagawa T.F."/>
            <person name="Liu W."/>
            <person name="Song Y."/>
            <person name="Salvetti E."/>
            <person name="Wrobel A."/>
            <person name="Rasinkangas P."/>
            <person name="Parkhill J."/>
            <person name="Rea M.C."/>
            <person name="O'Sullivan O."/>
            <person name="Ritari J."/>
            <person name="Douillard F.P."/>
            <person name="Paul Ross R."/>
            <person name="Yang R."/>
            <person name="Briner A.E."/>
            <person name="Felis G.E."/>
            <person name="de Vos W.M."/>
            <person name="Barrangou R."/>
            <person name="Klaenhammer T.R."/>
            <person name="Caufield P.W."/>
            <person name="Cui Y."/>
            <person name="Zhang H."/>
            <person name="O'Toole P.W."/>
        </authorList>
    </citation>
    <scope>NUCLEOTIDE SEQUENCE [LARGE SCALE GENOMIC DNA]</scope>
    <source>
        <strain evidence="6 7">DSM 19394</strain>
    </source>
</reference>
<dbReference type="SUPFAM" id="SSF46689">
    <property type="entry name" value="Homeodomain-like"/>
    <property type="match status" value="1"/>
</dbReference>
<dbReference type="PRINTS" id="PR00455">
    <property type="entry name" value="HTHTETR"/>
</dbReference>
<dbReference type="RefSeq" id="WP_225428559.1">
    <property type="nucleotide sequence ID" value="NZ_AZDV01000023.1"/>
</dbReference>
<proteinExistence type="predicted"/>
<dbReference type="Proteomes" id="UP000051955">
    <property type="component" value="Unassembled WGS sequence"/>
</dbReference>
<keyword evidence="1" id="KW-0805">Transcription regulation</keyword>
<evidence type="ECO:0000256" key="3">
    <source>
        <dbReference type="ARBA" id="ARBA00023163"/>
    </source>
</evidence>
<name>A0A0R1LRS6_9LACO</name>
<dbReference type="InterPro" id="IPR009057">
    <property type="entry name" value="Homeodomain-like_sf"/>
</dbReference>